<dbReference type="NCBIfam" id="TIGR03715">
    <property type="entry name" value="KxYKxGKxW"/>
    <property type="match status" value="1"/>
</dbReference>
<name>A0A4Z0S338_WEICO</name>
<feature type="region of interest" description="Disordered" evidence="2">
    <location>
        <begin position="47"/>
        <end position="144"/>
    </location>
</feature>
<evidence type="ECO:0000256" key="3">
    <source>
        <dbReference type="SAM" id="SignalP"/>
    </source>
</evidence>
<evidence type="ECO:0008006" key="6">
    <source>
        <dbReference type="Google" id="ProtNLM"/>
    </source>
</evidence>
<dbReference type="EMBL" id="PVSN01000019">
    <property type="protein sequence ID" value="TGE74707.1"/>
    <property type="molecule type" value="Genomic_DNA"/>
</dbReference>
<dbReference type="Gene3D" id="2.60.120.200">
    <property type="match status" value="1"/>
</dbReference>
<dbReference type="RefSeq" id="WP_135518440.1">
    <property type="nucleotide sequence ID" value="NZ_PVSN01000019.1"/>
</dbReference>
<protein>
    <recommendedName>
        <fullName evidence="6">KxYKxGKxW signal peptide domain-containing protein</fullName>
    </recommendedName>
</protein>
<reference evidence="4 5" key="1">
    <citation type="submission" date="2018-03" db="EMBL/GenBank/DDBJ databases">
        <title>Genome sequencing of Weissella confusa isolates.</title>
        <authorList>
            <person name="Kajala I."/>
            <person name="Baruah R."/>
            <person name="Bergsveinson J."/>
            <person name="Juvonen R."/>
            <person name="Ziola B."/>
        </authorList>
    </citation>
    <scope>NUCLEOTIDE SEQUENCE [LARGE SCALE GENOMIC DNA]</scope>
    <source>
        <strain evidence="4 5">VTT E-062653</strain>
    </source>
</reference>
<dbReference type="Proteomes" id="UP000297646">
    <property type="component" value="Unassembled WGS sequence"/>
</dbReference>
<gene>
    <name evidence="4" type="ORF">C6P11_02895</name>
</gene>
<feature type="region of interest" description="Disordered" evidence="2">
    <location>
        <begin position="416"/>
        <end position="439"/>
    </location>
</feature>
<feature type="compositionally biased region" description="Polar residues" evidence="2">
    <location>
        <begin position="57"/>
        <end position="71"/>
    </location>
</feature>
<feature type="chain" id="PRO_5021394736" description="KxYKxGKxW signal peptide domain-containing protein" evidence="3">
    <location>
        <begin position="48"/>
        <end position="958"/>
    </location>
</feature>
<feature type="compositionally biased region" description="Low complexity" evidence="2">
    <location>
        <begin position="82"/>
        <end position="144"/>
    </location>
</feature>
<evidence type="ECO:0000256" key="2">
    <source>
        <dbReference type="SAM" id="MobiDB-lite"/>
    </source>
</evidence>
<organism evidence="4 5">
    <name type="scientific">Weissella confusa</name>
    <name type="common">Lactobacillus confusus</name>
    <dbReference type="NCBI Taxonomy" id="1583"/>
    <lineage>
        <taxon>Bacteria</taxon>
        <taxon>Bacillati</taxon>
        <taxon>Bacillota</taxon>
        <taxon>Bacilli</taxon>
        <taxon>Lactobacillales</taxon>
        <taxon>Lactobacillaceae</taxon>
        <taxon>Weissella</taxon>
    </lineage>
</organism>
<comment type="caution">
    <text evidence="4">The sequence shown here is derived from an EMBL/GenBank/DDBJ whole genome shotgun (WGS) entry which is preliminary data.</text>
</comment>
<dbReference type="AlphaFoldDB" id="A0A4Z0S338"/>
<evidence type="ECO:0000256" key="1">
    <source>
        <dbReference type="ARBA" id="ARBA00022729"/>
    </source>
</evidence>
<keyword evidence="1 3" id="KW-0732">Signal</keyword>
<dbReference type="SUPFAM" id="SSF49899">
    <property type="entry name" value="Concanavalin A-like lectins/glucanases"/>
    <property type="match status" value="1"/>
</dbReference>
<evidence type="ECO:0000313" key="5">
    <source>
        <dbReference type="Proteomes" id="UP000297646"/>
    </source>
</evidence>
<feature type="compositionally biased region" description="Basic and acidic residues" evidence="2">
    <location>
        <begin position="47"/>
        <end position="56"/>
    </location>
</feature>
<proteinExistence type="predicted"/>
<dbReference type="InterPro" id="IPR022263">
    <property type="entry name" value="KxYKxGKxW"/>
</dbReference>
<dbReference type="OrthoDB" id="2149855at2"/>
<dbReference type="Pfam" id="PF19258">
    <property type="entry name" value="KxYKxGKxW_sig"/>
    <property type="match status" value="1"/>
</dbReference>
<sequence length="958" mass="100172">MKMNLQKNMFDRRLRYKMYKDGKKWVFASMATLSLIGAFMAGGTAHADDQDVDHSQTVDTSEQGNAPNSENVVVLSAAPATSEAPSDSVASSASDASSSAQTSSVDVKGETSASLSAQSEATQSSSARTSQTRSVASDSSATSSVASSVTSSASQASSAASSTASSTAVSSVASSTAGASYSVDSAKSVATVVTSIVAEMHSVAAADSAAIAASTTDNVVRNTAMEAVVTNVVAEANRVANNLKAANEAHDAKDVEVANALMLLSYNALNNMTFELQQAVQMMAADQRGVDEKTLRRAQTAYATLDGSLYNATFALSAYGDLIVTTQVQQYAKVVAALQATGLYDEFRTVVDPKDAVNSYAGKSIDTSALWSTLAHNDEQVYNEFTLSGSASKPYKTATGGTSSVITQTTSTDFTARVDTPPAQAGDATQLADKKDSDNDEVKFDLTGSLVNGQVDPTYAVAGAATYKYQLQANQDFSITGRFYMSKPSNKKAPDAFWGGSSTPAGDFLGLFLTPEEPGTIGGTNGDMGIGGLANSISWGIDFFYNSDKGDAAMSNNTNSTYLKQDYPVVGFRSTDESGNLVNAVASEQTQYATNTSKGTTYATVATPPAGISSDSGTPYYLIYTAKTHTLTAYLMKPGTTTGQESSASAYNSWSFVLPSNLWNSAFSLGLLGVTGGNGTIMQASVKVTQQNPVLNSKGTVVGQQTADDVKVNGANLAGDTHFAGSLQQQTMTVNYIDKVTNKPVLTATTGIKANVGDTVGIDGLTDAKALAKASNILGAPTHLASDINQTGNIYVETDGKTYKLVSADSLTVSGDSSKNVLNLYFQAQETTTIKYQKYASGSYSDLNGQTLQGVSLKNTDKTGFNADAIDYSDITLSVPGYTTYYIVNGTSTYTLPKNFDASVNTITVVFQANKQTVKTQVTGLPDLAKYATTKSTLTTSNTYETDSKYSITDAAKV</sequence>
<evidence type="ECO:0000313" key="4">
    <source>
        <dbReference type="EMBL" id="TGE74707.1"/>
    </source>
</evidence>
<feature type="signal peptide" evidence="3">
    <location>
        <begin position="1"/>
        <end position="47"/>
    </location>
</feature>
<accession>A0A4Z0S338</accession>
<dbReference type="InterPro" id="IPR013320">
    <property type="entry name" value="ConA-like_dom_sf"/>
</dbReference>